<keyword evidence="2" id="KW-1185">Reference proteome</keyword>
<dbReference type="GeneID" id="71930215"/>
<reference evidence="1" key="1">
    <citation type="submission" date="2022-04" db="EMBL/GenBank/DDBJ databases">
        <title>Halocatena sp. nov., isolated from a salt lake.</title>
        <authorList>
            <person name="Cui H.-L."/>
        </authorList>
    </citation>
    <scope>NUCLEOTIDE SEQUENCE</scope>
    <source>
        <strain evidence="1">AD-1</strain>
        <plasmid evidence="1">unnamed4</plasmid>
    </source>
</reference>
<evidence type="ECO:0000313" key="2">
    <source>
        <dbReference type="Proteomes" id="UP000831768"/>
    </source>
</evidence>
<protein>
    <submittedName>
        <fullName evidence="1">Uncharacterized protein</fullName>
    </submittedName>
</protein>
<geneLocation type="plasmid" evidence="1 2">
    <name>unnamed4</name>
</geneLocation>
<sequence length="129" mass="14809">MSDVVSAALELEGQRQRWTFIDWGDERSQRVGEFLETERVVETICKDRERRSCPRANQSSDRDSSDCEAGWMVLYEHTTHGCLRCSIDEWVSRTSSSWFSSSIVPCGRFVYVSLLFPYGQSQGVLRMGP</sequence>
<accession>A0A8U0A8T7</accession>
<dbReference type="Proteomes" id="UP000831768">
    <property type="component" value="Plasmid unnamed4"/>
</dbReference>
<organism evidence="1 2">
    <name type="scientific">Halocatena salina</name>
    <dbReference type="NCBI Taxonomy" id="2934340"/>
    <lineage>
        <taxon>Archaea</taxon>
        <taxon>Methanobacteriati</taxon>
        <taxon>Methanobacteriota</taxon>
        <taxon>Stenosarchaea group</taxon>
        <taxon>Halobacteria</taxon>
        <taxon>Halobacteriales</taxon>
        <taxon>Natronomonadaceae</taxon>
        <taxon>Halocatena</taxon>
    </lineage>
</organism>
<dbReference type="AlphaFoldDB" id="A0A8U0A8T7"/>
<proteinExistence type="predicted"/>
<dbReference type="RefSeq" id="WP_247995923.1">
    <property type="nucleotide sequence ID" value="NZ_CP096023.1"/>
</dbReference>
<name>A0A8U0A8T7_9EURY</name>
<gene>
    <name evidence="1" type="ORF">MW046_19170</name>
</gene>
<evidence type="ECO:0000313" key="1">
    <source>
        <dbReference type="EMBL" id="UPM45269.1"/>
    </source>
</evidence>
<keyword evidence="1" id="KW-0614">Plasmid</keyword>
<dbReference type="EMBL" id="CP096023">
    <property type="protein sequence ID" value="UPM45269.1"/>
    <property type="molecule type" value="Genomic_DNA"/>
</dbReference>
<dbReference type="KEGG" id="haad:MW046_19170"/>